<keyword evidence="1" id="KW-0175">Coiled coil</keyword>
<name>A0A6V7UJB2_MELEN</name>
<gene>
    <name evidence="3" type="ORF">MENT_LOCUS13734</name>
</gene>
<feature type="coiled-coil region" evidence="1">
    <location>
        <begin position="56"/>
        <end position="86"/>
    </location>
</feature>
<dbReference type="Proteomes" id="UP000580250">
    <property type="component" value="Unassembled WGS sequence"/>
</dbReference>
<feature type="compositionally biased region" description="Polar residues" evidence="2">
    <location>
        <begin position="128"/>
        <end position="141"/>
    </location>
</feature>
<proteinExistence type="predicted"/>
<organism evidence="3 4">
    <name type="scientific">Meloidogyne enterolobii</name>
    <name type="common">Root-knot nematode worm</name>
    <name type="synonym">Meloidogyne mayaguensis</name>
    <dbReference type="NCBI Taxonomy" id="390850"/>
    <lineage>
        <taxon>Eukaryota</taxon>
        <taxon>Metazoa</taxon>
        <taxon>Ecdysozoa</taxon>
        <taxon>Nematoda</taxon>
        <taxon>Chromadorea</taxon>
        <taxon>Rhabditida</taxon>
        <taxon>Tylenchina</taxon>
        <taxon>Tylenchomorpha</taxon>
        <taxon>Tylenchoidea</taxon>
        <taxon>Meloidogynidae</taxon>
        <taxon>Meloidogyninae</taxon>
        <taxon>Meloidogyne</taxon>
    </lineage>
</organism>
<comment type="caution">
    <text evidence="3">The sequence shown here is derived from an EMBL/GenBank/DDBJ whole genome shotgun (WGS) entry which is preliminary data.</text>
</comment>
<accession>A0A6V7UJB2</accession>
<dbReference type="AlphaFoldDB" id="A0A6V7UJB2"/>
<dbReference type="EMBL" id="CAJEWN010000075">
    <property type="protein sequence ID" value="CAD2159500.1"/>
    <property type="molecule type" value="Genomic_DNA"/>
</dbReference>
<evidence type="ECO:0000313" key="4">
    <source>
        <dbReference type="Proteomes" id="UP000580250"/>
    </source>
</evidence>
<sequence>MILFNLIFICFEENNCMINGGESNKGKEIESSSVGTEIELEGSIEKSGQLGQVKDQKILENQKEEYDKNVEELKDSYRNISELEEQQKLNEKKAKPKDKQKVDIMSQMYQLWLKEVEENKKRKMSEAGPSNANANHSNQLPSKGKLLLI</sequence>
<reference evidence="3 4" key="1">
    <citation type="submission" date="2020-08" db="EMBL/GenBank/DDBJ databases">
        <authorList>
            <person name="Koutsovoulos G."/>
            <person name="Danchin GJ E."/>
        </authorList>
    </citation>
    <scope>NUCLEOTIDE SEQUENCE [LARGE SCALE GENOMIC DNA]</scope>
</reference>
<evidence type="ECO:0000256" key="1">
    <source>
        <dbReference type="SAM" id="Coils"/>
    </source>
</evidence>
<evidence type="ECO:0000256" key="2">
    <source>
        <dbReference type="SAM" id="MobiDB-lite"/>
    </source>
</evidence>
<feature type="region of interest" description="Disordered" evidence="2">
    <location>
        <begin position="120"/>
        <end position="149"/>
    </location>
</feature>
<protein>
    <submittedName>
        <fullName evidence="3">Uncharacterized protein</fullName>
    </submittedName>
</protein>
<evidence type="ECO:0000313" key="3">
    <source>
        <dbReference type="EMBL" id="CAD2159500.1"/>
    </source>
</evidence>